<evidence type="ECO:0000256" key="4">
    <source>
        <dbReference type="PROSITE-ProRule" id="PRU00175"/>
    </source>
</evidence>
<dbReference type="GO" id="GO:0008270">
    <property type="term" value="F:zinc ion binding"/>
    <property type="evidence" value="ECO:0007669"/>
    <property type="project" value="UniProtKB-KW"/>
</dbReference>
<dbReference type="Proteomes" id="UP000887565">
    <property type="component" value="Unplaced"/>
</dbReference>
<dbReference type="WBParaSite" id="nRc.2.0.1.t04562-RA">
    <property type="protein sequence ID" value="nRc.2.0.1.t04562-RA"/>
    <property type="gene ID" value="nRc.2.0.1.g04562"/>
</dbReference>
<dbReference type="Pfam" id="PF13639">
    <property type="entry name" value="zf-RING_2"/>
    <property type="match status" value="1"/>
</dbReference>
<dbReference type="SMART" id="SM00184">
    <property type="entry name" value="RING"/>
    <property type="match status" value="1"/>
</dbReference>
<keyword evidence="3" id="KW-0862">Zinc</keyword>
<keyword evidence="6" id="KW-1185">Reference proteome</keyword>
<evidence type="ECO:0000256" key="3">
    <source>
        <dbReference type="ARBA" id="ARBA00022833"/>
    </source>
</evidence>
<keyword evidence="1" id="KW-0479">Metal-binding</keyword>
<dbReference type="GO" id="GO:0006511">
    <property type="term" value="P:ubiquitin-dependent protein catabolic process"/>
    <property type="evidence" value="ECO:0007669"/>
    <property type="project" value="TreeGrafter"/>
</dbReference>
<evidence type="ECO:0000313" key="6">
    <source>
        <dbReference type="Proteomes" id="UP000887565"/>
    </source>
</evidence>
<dbReference type="InterPro" id="IPR051834">
    <property type="entry name" value="RING_finger_E3_ligase"/>
</dbReference>
<dbReference type="GO" id="GO:0005634">
    <property type="term" value="C:nucleus"/>
    <property type="evidence" value="ECO:0007669"/>
    <property type="project" value="TreeGrafter"/>
</dbReference>
<feature type="domain" description="RING-type" evidence="5">
    <location>
        <begin position="167"/>
        <end position="208"/>
    </location>
</feature>
<dbReference type="AlphaFoldDB" id="A0A915HT45"/>
<evidence type="ECO:0000313" key="7">
    <source>
        <dbReference type="WBParaSite" id="nRc.2.0.1.t04562-RA"/>
    </source>
</evidence>
<keyword evidence="2 4" id="KW-0863">Zinc-finger</keyword>
<proteinExistence type="predicted"/>
<dbReference type="PANTHER" id="PTHR45931">
    <property type="entry name" value="SI:CH211-59O9.10"/>
    <property type="match status" value="1"/>
</dbReference>
<reference evidence="7" key="1">
    <citation type="submission" date="2022-11" db="UniProtKB">
        <authorList>
            <consortium name="WormBaseParasite"/>
        </authorList>
    </citation>
    <scope>IDENTIFICATION</scope>
</reference>
<dbReference type="SUPFAM" id="SSF57850">
    <property type="entry name" value="RING/U-box"/>
    <property type="match status" value="1"/>
</dbReference>
<dbReference type="InterPro" id="IPR001841">
    <property type="entry name" value="Znf_RING"/>
</dbReference>
<dbReference type="GO" id="GO:0061630">
    <property type="term" value="F:ubiquitin protein ligase activity"/>
    <property type="evidence" value="ECO:0007669"/>
    <property type="project" value="TreeGrafter"/>
</dbReference>
<evidence type="ECO:0000259" key="5">
    <source>
        <dbReference type="PROSITE" id="PS50089"/>
    </source>
</evidence>
<dbReference type="InterPro" id="IPR013083">
    <property type="entry name" value="Znf_RING/FYVE/PHD"/>
</dbReference>
<dbReference type="PROSITE" id="PS50089">
    <property type="entry name" value="ZF_RING_2"/>
    <property type="match status" value="1"/>
</dbReference>
<dbReference type="Gene3D" id="3.30.40.10">
    <property type="entry name" value="Zinc/RING finger domain, C3HC4 (zinc finger)"/>
    <property type="match status" value="1"/>
</dbReference>
<accession>A0A915HT45</accession>
<evidence type="ECO:0000256" key="1">
    <source>
        <dbReference type="ARBA" id="ARBA00022723"/>
    </source>
</evidence>
<name>A0A915HT45_ROMCU</name>
<organism evidence="6 7">
    <name type="scientific">Romanomermis culicivorax</name>
    <name type="common">Nematode worm</name>
    <dbReference type="NCBI Taxonomy" id="13658"/>
    <lineage>
        <taxon>Eukaryota</taxon>
        <taxon>Metazoa</taxon>
        <taxon>Ecdysozoa</taxon>
        <taxon>Nematoda</taxon>
        <taxon>Enoplea</taxon>
        <taxon>Dorylaimia</taxon>
        <taxon>Mermithida</taxon>
        <taxon>Mermithoidea</taxon>
        <taxon>Mermithidae</taxon>
        <taxon>Romanomermis</taxon>
    </lineage>
</organism>
<evidence type="ECO:0000256" key="2">
    <source>
        <dbReference type="ARBA" id="ARBA00022771"/>
    </source>
</evidence>
<protein>
    <submittedName>
        <fullName evidence="7">RING-type domain-containing protein</fullName>
    </submittedName>
</protein>
<dbReference type="PANTHER" id="PTHR45931:SF3">
    <property type="entry name" value="RING ZINC FINGER-CONTAINING PROTEIN"/>
    <property type="match status" value="1"/>
</dbReference>
<sequence length="213" mass="24185">PHVINQTREIINRNRSSTLSTEVTDNDDQNRWNRRSARPTINRANDSRRYHATSNLFFFDRDDDDDVSSRPLFSDPIRIGDMVFRNIGLAAGSRINVRNIRHPVPADVAAFINWNTDDRVDSFEEVLEMAERVGDASVGLKSTEIAAFTTSKVFSASAYTENEKEVCSVCMSDYESGDALLVLPCIHNFHKLCISRWLTNKPTCPICRIDVRS</sequence>